<evidence type="ECO:0008006" key="3">
    <source>
        <dbReference type="Google" id="ProtNLM"/>
    </source>
</evidence>
<dbReference type="AlphaFoldDB" id="A0A2N4U0T7"/>
<dbReference type="OrthoDB" id="8716700at2"/>
<evidence type="ECO:0000313" key="1">
    <source>
        <dbReference type="EMBL" id="PLC48636.1"/>
    </source>
</evidence>
<evidence type="ECO:0000313" key="2">
    <source>
        <dbReference type="Proteomes" id="UP000234190"/>
    </source>
</evidence>
<sequence length="217" mass="24489">MPTQHPDTPSAALRGVFYRDDPRSEPSPLVVDVSRSGREYPHDFRSPVALTTVHDNISMYVDEIYAATPDLGGTLLYACFPNMYIDTNRSARDIDPELIEGVWPGPIEASDFTQRGLGLFKRLSRYGEPFQERKLTIAEAQERLARFHEPYHKELARVIKQTHERHDYVVQLSCHCMSAIGAPTHADPGQQRADFNLGDCHGTTSSKETISFLEETL</sequence>
<dbReference type="Gene3D" id="3.40.630.40">
    <property type="entry name" value="Zn-dependent exopeptidases"/>
    <property type="match status" value="1"/>
</dbReference>
<name>A0A2N4U0T7_9BURK</name>
<dbReference type="Proteomes" id="UP000234190">
    <property type="component" value="Unassembled WGS sequence"/>
</dbReference>
<comment type="caution">
    <text evidence="1">The sequence shown here is derived from an EMBL/GenBank/DDBJ whole genome shotgun (WGS) entry which is preliminary data.</text>
</comment>
<protein>
    <recommendedName>
        <fullName evidence="3">N-formylglutamate amidohydrolase</fullName>
    </recommendedName>
</protein>
<organism evidence="1 2">
    <name type="scientific">Pollutimonas subterranea</name>
    <dbReference type="NCBI Taxonomy" id="2045210"/>
    <lineage>
        <taxon>Bacteria</taxon>
        <taxon>Pseudomonadati</taxon>
        <taxon>Pseudomonadota</taxon>
        <taxon>Betaproteobacteria</taxon>
        <taxon>Burkholderiales</taxon>
        <taxon>Alcaligenaceae</taxon>
        <taxon>Pollutimonas</taxon>
    </lineage>
</organism>
<dbReference type="InterPro" id="IPR007709">
    <property type="entry name" value="N-FG_amidohydro"/>
</dbReference>
<keyword evidence="2" id="KW-1185">Reference proteome</keyword>
<accession>A0A2N4U0T7</accession>
<dbReference type="Pfam" id="PF05013">
    <property type="entry name" value="FGase"/>
    <property type="match status" value="1"/>
</dbReference>
<reference evidence="1 2" key="1">
    <citation type="submission" date="2017-10" db="EMBL/GenBank/DDBJ databases">
        <title>Two draft genome sequences of Pusillimonas sp. strains isolated from a nitrate- and radionuclide-contaminated groundwater in Russia.</title>
        <authorList>
            <person name="Grouzdev D.S."/>
            <person name="Tourova T.P."/>
            <person name="Goeva M.A."/>
            <person name="Babich T.L."/>
            <person name="Sokolova D.S."/>
            <person name="Abdullin R."/>
            <person name="Poltaraus A.B."/>
            <person name="Toshchakov S.V."/>
            <person name="Nazina T.N."/>
        </authorList>
    </citation>
    <scope>NUCLEOTIDE SEQUENCE [LARGE SCALE GENOMIC DNA]</scope>
    <source>
        <strain evidence="1 2">JR1/69-3-13</strain>
    </source>
</reference>
<gene>
    <name evidence="1" type="ORF">CR159_16750</name>
</gene>
<dbReference type="RefSeq" id="WP_102075123.1">
    <property type="nucleotide sequence ID" value="NZ_PDNW01000017.1"/>
</dbReference>
<dbReference type="SUPFAM" id="SSF53187">
    <property type="entry name" value="Zn-dependent exopeptidases"/>
    <property type="match status" value="1"/>
</dbReference>
<dbReference type="EMBL" id="PDNW01000017">
    <property type="protein sequence ID" value="PLC48636.1"/>
    <property type="molecule type" value="Genomic_DNA"/>
</dbReference>
<proteinExistence type="predicted"/>